<sequence>MPIKWYGTGNQSDPLYLHFSRIVNLTLHTMAFAAVNSGLWFFQQIKHPWTNLQFFTGFWLVLLGLHLTIVILKRPSQAKDPLLKKS</sequence>
<dbReference type="eggNOG" id="ENOG5032HV1">
    <property type="taxonomic scope" value="Bacteria"/>
</dbReference>
<keyword evidence="3" id="KW-1185">Reference proteome</keyword>
<keyword evidence="1" id="KW-1133">Transmembrane helix</keyword>
<dbReference type="STRING" id="93059.P9211_02851"/>
<organism evidence="2 3">
    <name type="scientific">Prochlorococcus marinus (strain MIT 9211)</name>
    <dbReference type="NCBI Taxonomy" id="93059"/>
    <lineage>
        <taxon>Bacteria</taxon>
        <taxon>Bacillati</taxon>
        <taxon>Cyanobacteriota</taxon>
        <taxon>Cyanophyceae</taxon>
        <taxon>Synechococcales</taxon>
        <taxon>Prochlorococcaceae</taxon>
        <taxon>Prochlorococcus</taxon>
    </lineage>
</organism>
<evidence type="ECO:0000313" key="2">
    <source>
        <dbReference type="EMBL" id="ABX08216.1"/>
    </source>
</evidence>
<dbReference type="Proteomes" id="UP000000788">
    <property type="component" value="Chromosome"/>
</dbReference>
<gene>
    <name evidence="2" type="ordered locus">P9211_02851</name>
</gene>
<feature type="transmembrane region" description="Helical" evidence="1">
    <location>
        <begin position="54"/>
        <end position="72"/>
    </location>
</feature>
<protein>
    <recommendedName>
        <fullName evidence="4">2TM domain-containing protein</fullName>
    </recommendedName>
</protein>
<evidence type="ECO:0000256" key="1">
    <source>
        <dbReference type="SAM" id="Phobius"/>
    </source>
</evidence>
<proteinExistence type="predicted"/>
<dbReference type="KEGG" id="pmj:P9211_02851"/>
<accession>A9BDN0</accession>
<dbReference type="RefSeq" id="WP_012194841.1">
    <property type="nucleotide sequence ID" value="NC_009976.1"/>
</dbReference>
<dbReference type="EMBL" id="CP000878">
    <property type="protein sequence ID" value="ABX08216.1"/>
    <property type="molecule type" value="Genomic_DNA"/>
</dbReference>
<evidence type="ECO:0008006" key="4">
    <source>
        <dbReference type="Google" id="ProtNLM"/>
    </source>
</evidence>
<dbReference type="OrthoDB" id="532541at2"/>
<reference evidence="2 3" key="1">
    <citation type="journal article" date="2007" name="PLoS Genet.">
        <title>Patterns and implications of gene gain and loss in the evolution of Prochlorococcus.</title>
        <authorList>
            <person name="Kettler G.C."/>
            <person name="Martiny A.C."/>
            <person name="Huang K."/>
            <person name="Zucker J."/>
            <person name="Coleman M.L."/>
            <person name="Rodrigue S."/>
            <person name="Chen F."/>
            <person name="Lapidus A."/>
            <person name="Ferriera S."/>
            <person name="Johnson J."/>
            <person name="Steglich C."/>
            <person name="Church G.M."/>
            <person name="Richardson P."/>
            <person name="Chisholm S.W."/>
        </authorList>
    </citation>
    <scope>NUCLEOTIDE SEQUENCE [LARGE SCALE GENOMIC DNA]</scope>
    <source>
        <strain evidence="3">MIT 9211</strain>
    </source>
</reference>
<dbReference type="HOGENOM" id="CLU_173130_1_0_3"/>
<feature type="transmembrane region" description="Helical" evidence="1">
    <location>
        <begin position="21"/>
        <end position="42"/>
    </location>
</feature>
<dbReference type="AlphaFoldDB" id="A9BDN0"/>
<evidence type="ECO:0000313" key="3">
    <source>
        <dbReference type="Proteomes" id="UP000000788"/>
    </source>
</evidence>
<keyword evidence="1" id="KW-0812">Transmembrane</keyword>
<name>A9BDN0_PROM4</name>
<keyword evidence="1" id="KW-0472">Membrane</keyword>